<reference evidence="1" key="1">
    <citation type="submission" date="2014-11" db="EMBL/GenBank/DDBJ databases">
        <authorList>
            <person name="Amaro Gonzalez C."/>
        </authorList>
    </citation>
    <scope>NUCLEOTIDE SEQUENCE</scope>
</reference>
<protein>
    <submittedName>
        <fullName evidence="1">Uncharacterized protein</fullName>
    </submittedName>
</protein>
<organism evidence="1">
    <name type="scientific">Anguilla anguilla</name>
    <name type="common">European freshwater eel</name>
    <name type="synonym">Muraena anguilla</name>
    <dbReference type="NCBI Taxonomy" id="7936"/>
    <lineage>
        <taxon>Eukaryota</taxon>
        <taxon>Metazoa</taxon>
        <taxon>Chordata</taxon>
        <taxon>Craniata</taxon>
        <taxon>Vertebrata</taxon>
        <taxon>Euteleostomi</taxon>
        <taxon>Actinopterygii</taxon>
        <taxon>Neopterygii</taxon>
        <taxon>Teleostei</taxon>
        <taxon>Anguilliformes</taxon>
        <taxon>Anguillidae</taxon>
        <taxon>Anguilla</taxon>
    </lineage>
</organism>
<reference evidence="1" key="2">
    <citation type="journal article" date="2015" name="Fish Shellfish Immunol.">
        <title>Early steps in the European eel (Anguilla anguilla)-Vibrio vulnificus interaction in the gills: Role of the RtxA13 toxin.</title>
        <authorList>
            <person name="Callol A."/>
            <person name="Pajuelo D."/>
            <person name="Ebbesson L."/>
            <person name="Teles M."/>
            <person name="MacKenzie S."/>
            <person name="Amaro C."/>
        </authorList>
    </citation>
    <scope>NUCLEOTIDE SEQUENCE</scope>
</reference>
<name>A0A0E9PD82_ANGAN</name>
<sequence>MRSFHSCCVAVYTVTCPTCQVNVFLTIFGHLGCACLA</sequence>
<dbReference type="PROSITE" id="PS51257">
    <property type="entry name" value="PROKAR_LIPOPROTEIN"/>
    <property type="match status" value="1"/>
</dbReference>
<evidence type="ECO:0000313" key="1">
    <source>
        <dbReference type="EMBL" id="JAH02020.1"/>
    </source>
</evidence>
<proteinExistence type="predicted"/>
<dbReference type="AlphaFoldDB" id="A0A0E9PD82"/>
<accession>A0A0E9PD82</accession>
<dbReference type="EMBL" id="GBXM01106557">
    <property type="protein sequence ID" value="JAH02020.1"/>
    <property type="molecule type" value="Transcribed_RNA"/>
</dbReference>